<feature type="transmembrane region" description="Helical" evidence="1">
    <location>
        <begin position="98"/>
        <end position="119"/>
    </location>
</feature>
<feature type="transmembrane region" description="Helical" evidence="1">
    <location>
        <begin position="154"/>
        <end position="173"/>
    </location>
</feature>
<keyword evidence="1" id="KW-1133">Transmembrane helix</keyword>
<keyword evidence="1" id="KW-0812">Transmembrane</keyword>
<proteinExistence type="predicted"/>
<reference evidence="2 3" key="1">
    <citation type="submission" date="2015-05" db="EMBL/GenBank/DDBJ databases">
        <title>Genome sequencing and analysis of members of genus Stenotrophomonas.</title>
        <authorList>
            <person name="Patil P.P."/>
            <person name="Midha S."/>
            <person name="Patil P.B."/>
        </authorList>
    </citation>
    <scope>NUCLEOTIDE SEQUENCE [LARGE SCALE GENOMIC DNA]</scope>
    <source>
        <strain evidence="2 3">JCM 16244</strain>
    </source>
</reference>
<evidence type="ECO:0000256" key="1">
    <source>
        <dbReference type="SAM" id="Phobius"/>
    </source>
</evidence>
<keyword evidence="1" id="KW-0472">Membrane</keyword>
<dbReference type="OrthoDB" id="6335751at2"/>
<keyword evidence="3" id="KW-1185">Reference proteome</keyword>
<dbReference type="EMBL" id="LDJP01000034">
    <property type="protein sequence ID" value="KRG86568.1"/>
    <property type="molecule type" value="Genomic_DNA"/>
</dbReference>
<gene>
    <name evidence="2" type="ORF">ABB34_06500</name>
</gene>
<dbReference type="RefSeq" id="WP_057640436.1">
    <property type="nucleotide sequence ID" value="NZ_LDJP01000034.1"/>
</dbReference>
<evidence type="ECO:0000313" key="2">
    <source>
        <dbReference type="EMBL" id="KRG86568.1"/>
    </source>
</evidence>
<name>A0A0R0E8K3_9GAMM</name>
<comment type="caution">
    <text evidence="2">The sequence shown here is derived from an EMBL/GenBank/DDBJ whole genome shotgun (WGS) entry which is preliminary data.</text>
</comment>
<dbReference type="Proteomes" id="UP000050940">
    <property type="component" value="Unassembled WGS sequence"/>
</dbReference>
<dbReference type="AlphaFoldDB" id="A0A0R0E8K3"/>
<accession>A0A0R0E8K3</accession>
<dbReference type="PATRIC" id="fig|659018.3.peg.1225"/>
<evidence type="ECO:0008006" key="4">
    <source>
        <dbReference type="Google" id="ProtNLM"/>
    </source>
</evidence>
<organism evidence="2 3">
    <name type="scientific">Stenotrophomonas daejeonensis</name>
    <dbReference type="NCBI Taxonomy" id="659018"/>
    <lineage>
        <taxon>Bacteria</taxon>
        <taxon>Pseudomonadati</taxon>
        <taxon>Pseudomonadota</taxon>
        <taxon>Gammaproteobacteria</taxon>
        <taxon>Lysobacterales</taxon>
        <taxon>Lysobacteraceae</taxon>
        <taxon>Stenotrophomonas</taxon>
    </lineage>
</organism>
<evidence type="ECO:0000313" key="3">
    <source>
        <dbReference type="Proteomes" id="UP000050940"/>
    </source>
</evidence>
<protein>
    <recommendedName>
        <fullName evidence="4">Transmembrane protein</fullName>
    </recommendedName>
</protein>
<dbReference type="Pfam" id="PF22564">
    <property type="entry name" value="HAAS"/>
    <property type="match status" value="1"/>
</dbReference>
<sequence length="185" mass="19847">MTSRDPIGTYMRTLASRLGQLDKADAEEVMREIEGHIRDVVEQAQARGKTTDIHALLQGFGPPEALAAPYVAHIRTGAPPPAGFGVIQRVRQTVTRGLYYSGRASGFGVALGLLLLALAKLVQPSQVGVWSTAGGNSIAIAWSGSPYLQAEELLGYWLVPVALLASAWCAELTRRVLRALRRGLS</sequence>
<dbReference type="STRING" id="659018.ABB34_06500"/>